<dbReference type="Proteomes" id="UP000265520">
    <property type="component" value="Unassembled WGS sequence"/>
</dbReference>
<accession>A0A392M968</accession>
<reference evidence="2 3" key="1">
    <citation type="journal article" date="2018" name="Front. Plant Sci.">
        <title>Red Clover (Trifolium pratense) and Zigzag Clover (T. medium) - A Picture of Genomic Similarities and Differences.</title>
        <authorList>
            <person name="Dluhosova J."/>
            <person name="Istvanek J."/>
            <person name="Nedelnik J."/>
            <person name="Repkova J."/>
        </authorList>
    </citation>
    <scope>NUCLEOTIDE SEQUENCE [LARGE SCALE GENOMIC DNA]</scope>
    <source>
        <strain evidence="3">cv. 10/8</strain>
        <tissue evidence="2">Leaf</tissue>
    </source>
</reference>
<protein>
    <submittedName>
        <fullName evidence="2">Uncharacterized protein</fullName>
    </submittedName>
</protein>
<gene>
    <name evidence="2" type="ORF">A2U01_0004867</name>
</gene>
<dbReference type="EMBL" id="LXQA010006163">
    <property type="protein sequence ID" value="MCH84037.1"/>
    <property type="molecule type" value="Genomic_DNA"/>
</dbReference>
<sequence length="206" mass="22354">KGVGTECKAHVHGPTKKSLSTKNMKKSLKTDGSSKPHIGNRKINPFLPFNKLSLLPGQSQPVNRRKKSSKSRGEKQDNVDVAGDVESDSLHNSDFSSSVQDGGINVMLGIDLEVVLPSFPEQEEGPVPVGGRENSGLELLLQSGSGDGVPDRRVEEAEKLIKLAEDVGLKFQGGEGEDLARMVSMEGRDCEEKEGREMRRENSGFQ</sequence>
<name>A0A392M968_9FABA</name>
<feature type="non-terminal residue" evidence="2">
    <location>
        <position position="1"/>
    </location>
</feature>
<evidence type="ECO:0000256" key="1">
    <source>
        <dbReference type="SAM" id="MobiDB-lite"/>
    </source>
</evidence>
<comment type="caution">
    <text evidence="2">The sequence shown here is derived from an EMBL/GenBank/DDBJ whole genome shotgun (WGS) entry which is preliminary data.</text>
</comment>
<evidence type="ECO:0000313" key="2">
    <source>
        <dbReference type="EMBL" id="MCH84037.1"/>
    </source>
</evidence>
<organism evidence="2 3">
    <name type="scientific">Trifolium medium</name>
    <dbReference type="NCBI Taxonomy" id="97028"/>
    <lineage>
        <taxon>Eukaryota</taxon>
        <taxon>Viridiplantae</taxon>
        <taxon>Streptophyta</taxon>
        <taxon>Embryophyta</taxon>
        <taxon>Tracheophyta</taxon>
        <taxon>Spermatophyta</taxon>
        <taxon>Magnoliopsida</taxon>
        <taxon>eudicotyledons</taxon>
        <taxon>Gunneridae</taxon>
        <taxon>Pentapetalae</taxon>
        <taxon>rosids</taxon>
        <taxon>fabids</taxon>
        <taxon>Fabales</taxon>
        <taxon>Fabaceae</taxon>
        <taxon>Papilionoideae</taxon>
        <taxon>50 kb inversion clade</taxon>
        <taxon>NPAAA clade</taxon>
        <taxon>Hologalegina</taxon>
        <taxon>IRL clade</taxon>
        <taxon>Trifolieae</taxon>
        <taxon>Trifolium</taxon>
    </lineage>
</organism>
<proteinExistence type="predicted"/>
<evidence type="ECO:0000313" key="3">
    <source>
        <dbReference type="Proteomes" id="UP000265520"/>
    </source>
</evidence>
<dbReference type="AlphaFoldDB" id="A0A392M968"/>
<feature type="region of interest" description="Disordered" evidence="1">
    <location>
        <begin position="1"/>
        <end position="98"/>
    </location>
</feature>
<keyword evidence="3" id="KW-1185">Reference proteome</keyword>
<feature type="region of interest" description="Disordered" evidence="1">
    <location>
        <begin position="186"/>
        <end position="206"/>
    </location>
</feature>